<organism evidence="4 5">
    <name type="scientific">Kitasatospora cathayae</name>
    <dbReference type="NCBI Taxonomy" id="3004092"/>
    <lineage>
        <taxon>Bacteria</taxon>
        <taxon>Bacillati</taxon>
        <taxon>Actinomycetota</taxon>
        <taxon>Actinomycetes</taxon>
        <taxon>Kitasatosporales</taxon>
        <taxon>Streptomycetaceae</taxon>
        <taxon>Kitasatospora</taxon>
    </lineage>
</organism>
<dbReference type="RefSeq" id="WP_270147337.1">
    <property type="nucleotide sequence ID" value="NZ_CP115450.1"/>
</dbReference>
<protein>
    <submittedName>
        <fullName evidence="4">4'-phosphopantetheinyl transferase superfamily protein</fullName>
    </submittedName>
</protein>
<name>A0ABY7Q9B6_9ACTN</name>
<keyword evidence="2 4" id="KW-0808">Transferase</keyword>
<dbReference type="EMBL" id="CP115450">
    <property type="protein sequence ID" value="WBP89171.1"/>
    <property type="molecule type" value="Genomic_DNA"/>
</dbReference>
<proteinExistence type="inferred from homology"/>
<dbReference type="InterPro" id="IPR037143">
    <property type="entry name" value="4-PPantetheinyl_Trfase_dom_sf"/>
</dbReference>
<dbReference type="Gene3D" id="3.90.470.20">
    <property type="entry name" value="4'-phosphopantetheinyl transferase domain"/>
    <property type="match status" value="1"/>
</dbReference>
<dbReference type="Pfam" id="PF01648">
    <property type="entry name" value="ACPS"/>
    <property type="match status" value="1"/>
</dbReference>
<dbReference type="InterPro" id="IPR050559">
    <property type="entry name" value="P-Pant_transferase_sf"/>
</dbReference>
<dbReference type="Proteomes" id="UP001212821">
    <property type="component" value="Chromosome"/>
</dbReference>
<evidence type="ECO:0000259" key="3">
    <source>
        <dbReference type="Pfam" id="PF01648"/>
    </source>
</evidence>
<gene>
    <name evidence="4" type="ORF">O1G21_27225</name>
</gene>
<dbReference type="InterPro" id="IPR008278">
    <property type="entry name" value="4-PPantetheinyl_Trfase_dom"/>
</dbReference>
<accession>A0ABY7Q9B6</accession>
<evidence type="ECO:0000313" key="4">
    <source>
        <dbReference type="EMBL" id="WBP89171.1"/>
    </source>
</evidence>
<evidence type="ECO:0000313" key="5">
    <source>
        <dbReference type="Proteomes" id="UP001212821"/>
    </source>
</evidence>
<dbReference type="PANTHER" id="PTHR12215:SF10">
    <property type="entry name" value="L-AMINOADIPATE-SEMIALDEHYDE DEHYDROGENASE-PHOSPHOPANTETHEINYL TRANSFERASE"/>
    <property type="match status" value="1"/>
</dbReference>
<comment type="similarity">
    <text evidence="1">Belongs to the P-Pant transferase superfamily. Gsp/Sfp/HetI/AcpT family.</text>
</comment>
<dbReference type="SUPFAM" id="SSF56214">
    <property type="entry name" value="4'-phosphopantetheinyl transferase"/>
    <property type="match status" value="2"/>
</dbReference>
<reference evidence="5" key="1">
    <citation type="submission" date="2022-12" db="EMBL/GenBank/DDBJ databases">
        <authorList>
            <person name="Mo P."/>
        </authorList>
    </citation>
    <scope>NUCLEOTIDE SEQUENCE [LARGE SCALE GENOMIC DNA]</scope>
    <source>
        <strain evidence="5">HUAS 3-15</strain>
    </source>
</reference>
<evidence type="ECO:0000256" key="1">
    <source>
        <dbReference type="ARBA" id="ARBA00010990"/>
    </source>
</evidence>
<dbReference type="GO" id="GO:0016740">
    <property type="term" value="F:transferase activity"/>
    <property type="evidence" value="ECO:0007669"/>
    <property type="project" value="UniProtKB-KW"/>
</dbReference>
<keyword evidence="5" id="KW-1185">Reference proteome</keyword>
<dbReference type="PANTHER" id="PTHR12215">
    <property type="entry name" value="PHOSPHOPANTETHEINE TRANSFERASE"/>
    <property type="match status" value="1"/>
</dbReference>
<sequence>MSGHATPGILVAVCDAATAADRYGHLLSAVERTRAAACPPHRALEFTAGRGLLRWALDHTLGAGAAASRIVLTDRGKPVLADLPATGISLSHSGETVAVAVAVGRAVGIDVQAPVPITDGLLRRCCTPEQQRELAALDPDRRPTALARRWTILEAHAKATGRGLTRRPGRFPGPLLARRGHGRDFAWRTLPPLGGCAAALAFDGPAHRVRLRIALPAGTPGPRRTVHDTHPH</sequence>
<feature type="domain" description="4'-phosphopantetheinyl transferase" evidence="3">
    <location>
        <begin position="106"/>
        <end position="166"/>
    </location>
</feature>
<evidence type="ECO:0000256" key="2">
    <source>
        <dbReference type="ARBA" id="ARBA00022679"/>
    </source>
</evidence>